<dbReference type="HOGENOM" id="CLU_3314622_0_0_10"/>
<sequence length="39" mass="4506">MELSRMPCCYLTNSLYAFFPLSSFVLSGSLAFELMIYFL</sequence>
<accession>A0A069QTQ7</accession>
<proteinExistence type="predicted"/>
<protein>
    <submittedName>
        <fullName evidence="2">Uncharacterized protein</fullName>
    </submittedName>
</protein>
<dbReference type="EMBL" id="JNGW01000022">
    <property type="protein sequence ID" value="KDR53236.1"/>
    <property type="molecule type" value="Genomic_DNA"/>
</dbReference>
<evidence type="ECO:0000313" key="2">
    <source>
        <dbReference type="EMBL" id="KDR53236.1"/>
    </source>
</evidence>
<evidence type="ECO:0000256" key="1">
    <source>
        <dbReference type="SAM" id="Phobius"/>
    </source>
</evidence>
<comment type="caution">
    <text evidence="2">The sequence shown here is derived from an EMBL/GenBank/DDBJ whole genome shotgun (WGS) entry which is preliminary data.</text>
</comment>
<evidence type="ECO:0000313" key="3">
    <source>
        <dbReference type="Proteomes" id="UP000027442"/>
    </source>
</evidence>
<keyword evidence="1" id="KW-1133">Transmembrane helix</keyword>
<organism evidence="2 3">
    <name type="scientific">Hoylesella loescheii DSM 19665 = JCM 12249 = ATCC 15930</name>
    <dbReference type="NCBI Taxonomy" id="1122985"/>
    <lineage>
        <taxon>Bacteria</taxon>
        <taxon>Pseudomonadati</taxon>
        <taxon>Bacteroidota</taxon>
        <taxon>Bacteroidia</taxon>
        <taxon>Bacteroidales</taxon>
        <taxon>Prevotellaceae</taxon>
        <taxon>Hoylesella</taxon>
    </lineage>
</organism>
<keyword evidence="3" id="KW-1185">Reference proteome</keyword>
<dbReference type="Proteomes" id="UP000027442">
    <property type="component" value="Unassembled WGS sequence"/>
</dbReference>
<feature type="transmembrane region" description="Helical" evidence="1">
    <location>
        <begin position="15"/>
        <end position="38"/>
    </location>
</feature>
<keyword evidence="1" id="KW-0812">Transmembrane</keyword>
<dbReference type="AlphaFoldDB" id="A0A069QTQ7"/>
<keyword evidence="1" id="KW-0472">Membrane</keyword>
<name>A0A069QTQ7_HOYLO</name>
<gene>
    <name evidence="2" type="ORF">HMPREF1991_00600</name>
</gene>
<reference evidence="2 3" key="1">
    <citation type="submission" date="2013-08" db="EMBL/GenBank/DDBJ databases">
        <authorList>
            <person name="Weinstock G."/>
            <person name="Sodergren E."/>
            <person name="Wylie T."/>
            <person name="Fulton L."/>
            <person name="Fulton R."/>
            <person name="Fronick C."/>
            <person name="O'Laughlin M."/>
            <person name="Godfrey J."/>
            <person name="Miner T."/>
            <person name="Herter B."/>
            <person name="Appelbaum E."/>
            <person name="Cordes M."/>
            <person name="Lek S."/>
            <person name="Wollam A."/>
            <person name="Pepin K.H."/>
            <person name="Palsikar V.B."/>
            <person name="Mitreva M."/>
            <person name="Wilson R.K."/>
        </authorList>
    </citation>
    <scope>NUCLEOTIDE SEQUENCE [LARGE SCALE GENOMIC DNA]</scope>
    <source>
        <strain evidence="2 3">ATCC 15930</strain>
    </source>
</reference>